<proteinExistence type="predicted"/>
<sequence>MFWPQCPKPISERGFHLRLKMATFIKKVTTTRIMGDGRAECVRSPISHTRSFIIPATRWKECFHRRDRIRDHLVAKRTAYPLHL</sequence>
<evidence type="ECO:0000313" key="1">
    <source>
        <dbReference type="EMBL" id="KAH3826076.1"/>
    </source>
</evidence>
<evidence type="ECO:0000313" key="2">
    <source>
        <dbReference type="Proteomes" id="UP000828390"/>
    </source>
</evidence>
<organism evidence="1 2">
    <name type="scientific">Dreissena polymorpha</name>
    <name type="common">Zebra mussel</name>
    <name type="synonym">Mytilus polymorpha</name>
    <dbReference type="NCBI Taxonomy" id="45954"/>
    <lineage>
        <taxon>Eukaryota</taxon>
        <taxon>Metazoa</taxon>
        <taxon>Spiralia</taxon>
        <taxon>Lophotrochozoa</taxon>
        <taxon>Mollusca</taxon>
        <taxon>Bivalvia</taxon>
        <taxon>Autobranchia</taxon>
        <taxon>Heteroconchia</taxon>
        <taxon>Euheterodonta</taxon>
        <taxon>Imparidentia</taxon>
        <taxon>Neoheterodontei</taxon>
        <taxon>Myida</taxon>
        <taxon>Dreissenoidea</taxon>
        <taxon>Dreissenidae</taxon>
        <taxon>Dreissena</taxon>
    </lineage>
</organism>
<comment type="caution">
    <text evidence="1">The sequence shown here is derived from an EMBL/GenBank/DDBJ whole genome shotgun (WGS) entry which is preliminary data.</text>
</comment>
<dbReference type="Proteomes" id="UP000828390">
    <property type="component" value="Unassembled WGS sequence"/>
</dbReference>
<dbReference type="EMBL" id="JAIWYP010000005">
    <property type="protein sequence ID" value="KAH3826076.1"/>
    <property type="molecule type" value="Genomic_DNA"/>
</dbReference>
<reference evidence="1" key="1">
    <citation type="journal article" date="2019" name="bioRxiv">
        <title>The Genome of the Zebra Mussel, Dreissena polymorpha: A Resource for Invasive Species Research.</title>
        <authorList>
            <person name="McCartney M.A."/>
            <person name="Auch B."/>
            <person name="Kono T."/>
            <person name="Mallez S."/>
            <person name="Zhang Y."/>
            <person name="Obille A."/>
            <person name="Becker A."/>
            <person name="Abrahante J.E."/>
            <person name="Garbe J."/>
            <person name="Badalamenti J.P."/>
            <person name="Herman A."/>
            <person name="Mangelson H."/>
            <person name="Liachko I."/>
            <person name="Sullivan S."/>
            <person name="Sone E.D."/>
            <person name="Koren S."/>
            <person name="Silverstein K.A.T."/>
            <person name="Beckman K.B."/>
            <person name="Gohl D.M."/>
        </authorList>
    </citation>
    <scope>NUCLEOTIDE SEQUENCE</scope>
    <source>
        <strain evidence="1">Duluth1</strain>
        <tissue evidence="1">Whole animal</tissue>
    </source>
</reference>
<keyword evidence="2" id="KW-1185">Reference proteome</keyword>
<reference evidence="1" key="2">
    <citation type="submission" date="2020-11" db="EMBL/GenBank/DDBJ databases">
        <authorList>
            <person name="McCartney M.A."/>
            <person name="Auch B."/>
            <person name="Kono T."/>
            <person name="Mallez S."/>
            <person name="Becker A."/>
            <person name="Gohl D.M."/>
            <person name="Silverstein K.A.T."/>
            <person name="Koren S."/>
            <person name="Bechman K.B."/>
            <person name="Herman A."/>
            <person name="Abrahante J.E."/>
            <person name="Garbe J."/>
        </authorList>
    </citation>
    <scope>NUCLEOTIDE SEQUENCE</scope>
    <source>
        <strain evidence="1">Duluth1</strain>
        <tissue evidence="1">Whole animal</tissue>
    </source>
</reference>
<protein>
    <submittedName>
        <fullName evidence="1">Uncharacterized protein</fullName>
    </submittedName>
</protein>
<dbReference type="AlphaFoldDB" id="A0A9D4H2Y9"/>
<gene>
    <name evidence="1" type="ORF">DPMN_127967</name>
</gene>
<name>A0A9D4H2Y9_DREPO</name>
<accession>A0A9D4H2Y9</accession>